<feature type="coiled-coil region" evidence="1">
    <location>
        <begin position="81"/>
        <end position="115"/>
    </location>
</feature>
<organism evidence="3 4">
    <name type="scientific">Penicilliopsis zonata CBS 506.65</name>
    <dbReference type="NCBI Taxonomy" id="1073090"/>
    <lineage>
        <taxon>Eukaryota</taxon>
        <taxon>Fungi</taxon>
        <taxon>Dikarya</taxon>
        <taxon>Ascomycota</taxon>
        <taxon>Pezizomycotina</taxon>
        <taxon>Eurotiomycetes</taxon>
        <taxon>Eurotiomycetidae</taxon>
        <taxon>Eurotiales</taxon>
        <taxon>Aspergillaceae</taxon>
        <taxon>Penicilliopsis</taxon>
    </lineage>
</organism>
<feature type="compositionally biased region" description="Low complexity" evidence="2">
    <location>
        <begin position="774"/>
        <end position="785"/>
    </location>
</feature>
<feature type="compositionally biased region" description="Polar residues" evidence="2">
    <location>
        <begin position="808"/>
        <end position="817"/>
    </location>
</feature>
<feature type="region of interest" description="Disordered" evidence="2">
    <location>
        <begin position="1"/>
        <end position="58"/>
    </location>
</feature>
<proteinExistence type="predicted"/>
<keyword evidence="1" id="KW-0175">Coiled coil</keyword>
<feature type="compositionally biased region" description="Basic residues" evidence="2">
    <location>
        <begin position="820"/>
        <end position="829"/>
    </location>
</feature>
<dbReference type="EMBL" id="KV878353">
    <property type="protein sequence ID" value="OJJ43257.1"/>
    <property type="molecule type" value="Genomic_DNA"/>
</dbReference>
<evidence type="ECO:0000256" key="2">
    <source>
        <dbReference type="SAM" id="MobiDB-lite"/>
    </source>
</evidence>
<keyword evidence="4" id="KW-1185">Reference proteome</keyword>
<dbReference type="GeneID" id="34613912"/>
<dbReference type="VEuPathDB" id="FungiDB:ASPZODRAFT_19662"/>
<protein>
    <submittedName>
        <fullName evidence="3">Uncharacterized protein</fullName>
    </submittedName>
</protein>
<feature type="coiled-coil region" evidence="1">
    <location>
        <begin position="434"/>
        <end position="499"/>
    </location>
</feature>
<feature type="compositionally biased region" description="Polar residues" evidence="2">
    <location>
        <begin position="38"/>
        <end position="58"/>
    </location>
</feature>
<feature type="coiled-coil region" evidence="1">
    <location>
        <begin position="167"/>
        <end position="194"/>
    </location>
</feature>
<feature type="coiled-coil region" evidence="1">
    <location>
        <begin position="645"/>
        <end position="708"/>
    </location>
</feature>
<sequence length="872" mass="97983">MPENMDIDAPPGPSEARSISRDPRLIAQSLPPIPRTIPRTNSWSSGPTRPNVPSGQQVSALSPVNQQNFPLASLPQSISEFVLATVNLANYKAEKERLQKKKATTDATLRKAQAHTNFPAVISYLQQISRNEDVDLARIDESMNRHLSICRQLENTISTTMNQSQSSSQANEKVLKLEAELEKVRSEARKMHGEQAKKMDEELVKLRRSDSENQMMRTTTGFLQDRVSKLEASRKDIDSHFGMVEERQRNIDSLIKQTGDQEVSSHRQWESIERLRSELDKTTKSCGSTTDYLAQFKNEASNQLKQLHKEVADHRKIPVEIAFVKEQIKKLAAAHPQELAASTEPLKEQIAALDSRITLLKSTIPDVQKIPNLLPVNTVEVGTHKLGENPHGNGVLPMNNDETKYLKRLEALEEGINALTEIRYMADEFNQSEHHEFRQKLEAHTAELAELKASRDQVSSKLVSLGQQSASTAQAYTQIAELKTSRDQVSSKLILLEQRLSSAPQAHTQVAELSNTLKTFGQKLHTVQVALHSLETRYNNLTTEPIVRSMVSAMQEMYPAQSVLIEHVTALKNQLDSLPLDRWNNSPTEIAALRTQLEGLIQSNKILKSNTEEINQIKREFSNLLPPLITRVGRLENDSQPKPQLSEVETKVNSLSERLDAHATRFDGHLKSKETADEILIQTFNLERDRLNAELKGLHDEYQSLVNVQEELRTQVSEALQPSNLVHTQRMDDSARNSNDTRISTRPTSATRGSAQPGSSLNFGLDGQIDPTISSGSDGFSSASRSPKREPNFDENQTDIRWEDPMQGDSSSFNGSQIEKKKKKKRPRHSGVSGENGLLKATTLMRPEEDPKAKKKRKKKRKINQENPILVE</sequence>
<feature type="compositionally biased region" description="Polar residues" evidence="2">
    <location>
        <begin position="736"/>
        <end position="762"/>
    </location>
</feature>
<name>A0A1L9S7Y3_9EURO</name>
<dbReference type="OrthoDB" id="3438382at2759"/>
<gene>
    <name evidence="3" type="ORF">ASPZODRAFT_19662</name>
</gene>
<feature type="region of interest" description="Disordered" evidence="2">
    <location>
        <begin position="719"/>
        <end position="872"/>
    </location>
</feature>
<reference evidence="4" key="1">
    <citation type="journal article" date="2017" name="Genome Biol.">
        <title>Comparative genomics reveals high biological diversity and specific adaptations in the industrially and medically important fungal genus Aspergillus.</title>
        <authorList>
            <person name="de Vries R.P."/>
            <person name="Riley R."/>
            <person name="Wiebenga A."/>
            <person name="Aguilar-Osorio G."/>
            <person name="Amillis S."/>
            <person name="Uchima C.A."/>
            <person name="Anderluh G."/>
            <person name="Asadollahi M."/>
            <person name="Askin M."/>
            <person name="Barry K."/>
            <person name="Battaglia E."/>
            <person name="Bayram O."/>
            <person name="Benocci T."/>
            <person name="Braus-Stromeyer S.A."/>
            <person name="Caldana C."/>
            <person name="Canovas D."/>
            <person name="Cerqueira G.C."/>
            <person name="Chen F."/>
            <person name="Chen W."/>
            <person name="Choi C."/>
            <person name="Clum A."/>
            <person name="Dos Santos R.A."/>
            <person name="Damasio A.R."/>
            <person name="Diallinas G."/>
            <person name="Emri T."/>
            <person name="Fekete E."/>
            <person name="Flipphi M."/>
            <person name="Freyberg S."/>
            <person name="Gallo A."/>
            <person name="Gournas C."/>
            <person name="Habgood R."/>
            <person name="Hainaut M."/>
            <person name="Harispe M.L."/>
            <person name="Henrissat B."/>
            <person name="Hilden K.S."/>
            <person name="Hope R."/>
            <person name="Hossain A."/>
            <person name="Karabika E."/>
            <person name="Karaffa L."/>
            <person name="Karanyi Z."/>
            <person name="Krasevec N."/>
            <person name="Kuo A."/>
            <person name="Kusch H."/>
            <person name="LaButti K."/>
            <person name="Lagendijk E.L."/>
            <person name="Lapidus A."/>
            <person name="Levasseur A."/>
            <person name="Lindquist E."/>
            <person name="Lipzen A."/>
            <person name="Logrieco A.F."/>
            <person name="MacCabe A."/>
            <person name="Maekelae M.R."/>
            <person name="Malavazi I."/>
            <person name="Melin P."/>
            <person name="Meyer V."/>
            <person name="Mielnichuk N."/>
            <person name="Miskei M."/>
            <person name="Molnar A.P."/>
            <person name="Mule G."/>
            <person name="Ngan C.Y."/>
            <person name="Orejas M."/>
            <person name="Orosz E."/>
            <person name="Ouedraogo J.P."/>
            <person name="Overkamp K.M."/>
            <person name="Park H.-S."/>
            <person name="Perrone G."/>
            <person name="Piumi F."/>
            <person name="Punt P.J."/>
            <person name="Ram A.F."/>
            <person name="Ramon A."/>
            <person name="Rauscher S."/>
            <person name="Record E."/>
            <person name="Riano-Pachon D.M."/>
            <person name="Robert V."/>
            <person name="Roehrig J."/>
            <person name="Ruller R."/>
            <person name="Salamov A."/>
            <person name="Salih N.S."/>
            <person name="Samson R.A."/>
            <person name="Sandor E."/>
            <person name="Sanguinetti M."/>
            <person name="Schuetze T."/>
            <person name="Sepcic K."/>
            <person name="Shelest E."/>
            <person name="Sherlock G."/>
            <person name="Sophianopoulou V."/>
            <person name="Squina F.M."/>
            <person name="Sun H."/>
            <person name="Susca A."/>
            <person name="Todd R.B."/>
            <person name="Tsang A."/>
            <person name="Unkles S.E."/>
            <person name="van de Wiele N."/>
            <person name="van Rossen-Uffink D."/>
            <person name="Oliveira J.V."/>
            <person name="Vesth T.C."/>
            <person name="Visser J."/>
            <person name="Yu J.-H."/>
            <person name="Zhou M."/>
            <person name="Andersen M.R."/>
            <person name="Archer D.B."/>
            <person name="Baker S.E."/>
            <person name="Benoit I."/>
            <person name="Brakhage A.A."/>
            <person name="Braus G.H."/>
            <person name="Fischer R."/>
            <person name="Frisvad J.C."/>
            <person name="Goldman G.H."/>
            <person name="Houbraken J."/>
            <person name="Oakley B."/>
            <person name="Pocsi I."/>
            <person name="Scazzocchio C."/>
            <person name="Seiboth B."/>
            <person name="vanKuyk P.A."/>
            <person name="Wortman J."/>
            <person name="Dyer P.S."/>
            <person name="Grigoriev I.V."/>
        </authorList>
    </citation>
    <scope>NUCLEOTIDE SEQUENCE [LARGE SCALE GENOMIC DNA]</scope>
    <source>
        <strain evidence="4">CBS 506.65</strain>
    </source>
</reference>
<evidence type="ECO:0000313" key="3">
    <source>
        <dbReference type="EMBL" id="OJJ43257.1"/>
    </source>
</evidence>
<dbReference type="AlphaFoldDB" id="A0A1L9S7Y3"/>
<feature type="compositionally biased region" description="Basic residues" evidence="2">
    <location>
        <begin position="853"/>
        <end position="862"/>
    </location>
</feature>
<dbReference type="RefSeq" id="XP_022577767.1">
    <property type="nucleotide sequence ID" value="XM_022727448.1"/>
</dbReference>
<feature type="compositionally biased region" description="Basic and acidic residues" evidence="2">
    <location>
        <begin position="787"/>
        <end position="804"/>
    </location>
</feature>
<accession>A0A1L9S7Y3</accession>
<evidence type="ECO:0000313" key="4">
    <source>
        <dbReference type="Proteomes" id="UP000184188"/>
    </source>
</evidence>
<dbReference type="STRING" id="1073090.A0A1L9S7Y3"/>
<dbReference type="Proteomes" id="UP000184188">
    <property type="component" value="Unassembled WGS sequence"/>
</dbReference>
<evidence type="ECO:0000256" key="1">
    <source>
        <dbReference type="SAM" id="Coils"/>
    </source>
</evidence>